<accession>A0ABQ5CSW4</accession>
<proteinExistence type="predicted"/>
<reference evidence="1" key="2">
    <citation type="submission" date="2022-01" db="EMBL/GenBank/DDBJ databases">
        <authorList>
            <person name="Yamashiro T."/>
            <person name="Shiraishi A."/>
            <person name="Satake H."/>
            <person name="Nakayama K."/>
        </authorList>
    </citation>
    <scope>NUCLEOTIDE SEQUENCE</scope>
</reference>
<gene>
    <name evidence="1" type="ORF">Tco_0909787</name>
</gene>
<dbReference type="Proteomes" id="UP001151760">
    <property type="component" value="Unassembled WGS sequence"/>
</dbReference>
<comment type="caution">
    <text evidence="1">The sequence shown here is derived from an EMBL/GenBank/DDBJ whole genome shotgun (WGS) entry which is preliminary data.</text>
</comment>
<reference evidence="1" key="1">
    <citation type="journal article" date="2022" name="Int. J. Mol. Sci.">
        <title>Draft Genome of Tanacetum Coccineum: Genomic Comparison of Closely Related Tanacetum-Family Plants.</title>
        <authorList>
            <person name="Yamashiro T."/>
            <person name="Shiraishi A."/>
            <person name="Nakayama K."/>
            <person name="Satake H."/>
        </authorList>
    </citation>
    <scope>NUCLEOTIDE SEQUENCE</scope>
</reference>
<sequence length="216" mass="24407">MAMRGVSHIQERVPEGLVQVARECTFPRLPIMPTLELQGKTGVVGSLSGLKDGSMVYSIRQLYISFANVKFAMCYRARKCSYIGGGTTMLSPILLSCPVMPMEDTKKMMERQILPKGVQHFQELALMCDWMFSKEIDKVEKYVGGLPDMIHGSVMETKPKTTQDAIEFATELMDKKINTWAETFRLTTKESMMTPPGTTRISKPKRDKTLEELLLQ</sequence>
<evidence type="ECO:0000313" key="1">
    <source>
        <dbReference type="EMBL" id="GJT29512.1"/>
    </source>
</evidence>
<dbReference type="EMBL" id="BQNB010014549">
    <property type="protein sequence ID" value="GJT29512.1"/>
    <property type="molecule type" value="Genomic_DNA"/>
</dbReference>
<name>A0ABQ5CSW4_9ASTR</name>
<evidence type="ECO:0000313" key="2">
    <source>
        <dbReference type="Proteomes" id="UP001151760"/>
    </source>
</evidence>
<keyword evidence="2" id="KW-1185">Reference proteome</keyword>
<organism evidence="1 2">
    <name type="scientific">Tanacetum coccineum</name>
    <dbReference type="NCBI Taxonomy" id="301880"/>
    <lineage>
        <taxon>Eukaryota</taxon>
        <taxon>Viridiplantae</taxon>
        <taxon>Streptophyta</taxon>
        <taxon>Embryophyta</taxon>
        <taxon>Tracheophyta</taxon>
        <taxon>Spermatophyta</taxon>
        <taxon>Magnoliopsida</taxon>
        <taxon>eudicotyledons</taxon>
        <taxon>Gunneridae</taxon>
        <taxon>Pentapetalae</taxon>
        <taxon>asterids</taxon>
        <taxon>campanulids</taxon>
        <taxon>Asterales</taxon>
        <taxon>Asteraceae</taxon>
        <taxon>Asteroideae</taxon>
        <taxon>Anthemideae</taxon>
        <taxon>Anthemidinae</taxon>
        <taxon>Tanacetum</taxon>
    </lineage>
</organism>
<protein>
    <submittedName>
        <fullName evidence="1">Uncharacterized protein</fullName>
    </submittedName>
</protein>